<organism evidence="4 5">
    <name type="scientific">Diversispora epigaea</name>
    <dbReference type="NCBI Taxonomy" id="1348612"/>
    <lineage>
        <taxon>Eukaryota</taxon>
        <taxon>Fungi</taxon>
        <taxon>Fungi incertae sedis</taxon>
        <taxon>Mucoromycota</taxon>
        <taxon>Glomeromycotina</taxon>
        <taxon>Glomeromycetes</taxon>
        <taxon>Diversisporales</taxon>
        <taxon>Diversisporaceae</taxon>
        <taxon>Diversispora</taxon>
    </lineage>
</organism>
<dbReference type="EMBL" id="PQFF01000298">
    <property type="protein sequence ID" value="RHZ64182.1"/>
    <property type="molecule type" value="Genomic_DNA"/>
</dbReference>
<evidence type="ECO:0000313" key="4">
    <source>
        <dbReference type="EMBL" id="RHZ64182.1"/>
    </source>
</evidence>
<feature type="repeat" description="TPR" evidence="3">
    <location>
        <begin position="68"/>
        <end position="101"/>
    </location>
</feature>
<dbReference type="SUPFAM" id="SSF48452">
    <property type="entry name" value="TPR-like"/>
    <property type="match status" value="1"/>
</dbReference>
<accession>A0A397HMA4</accession>
<dbReference type="PANTHER" id="PTHR44858">
    <property type="entry name" value="TETRATRICOPEPTIDE REPEAT PROTEIN 6"/>
    <property type="match status" value="1"/>
</dbReference>
<proteinExistence type="predicted"/>
<keyword evidence="1" id="KW-0677">Repeat</keyword>
<evidence type="ECO:0000313" key="5">
    <source>
        <dbReference type="Proteomes" id="UP000266861"/>
    </source>
</evidence>
<dbReference type="OrthoDB" id="2116580at2759"/>
<evidence type="ECO:0000256" key="3">
    <source>
        <dbReference type="PROSITE-ProRule" id="PRU00339"/>
    </source>
</evidence>
<gene>
    <name evidence="4" type="ORF">Glove_326g42</name>
</gene>
<evidence type="ECO:0000256" key="1">
    <source>
        <dbReference type="ARBA" id="ARBA00022737"/>
    </source>
</evidence>
<dbReference type="STRING" id="1348612.A0A397HMA4"/>
<dbReference type="InterPro" id="IPR050498">
    <property type="entry name" value="Ycf3"/>
</dbReference>
<keyword evidence="5" id="KW-1185">Reference proteome</keyword>
<dbReference type="Proteomes" id="UP000266861">
    <property type="component" value="Unassembled WGS sequence"/>
</dbReference>
<dbReference type="Pfam" id="PF00515">
    <property type="entry name" value="TPR_1"/>
    <property type="match status" value="1"/>
</dbReference>
<dbReference type="AlphaFoldDB" id="A0A397HMA4"/>
<dbReference type="PROSITE" id="PS50005">
    <property type="entry name" value="TPR"/>
    <property type="match status" value="1"/>
</dbReference>
<protein>
    <submittedName>
        <fullName evidence="4">Uncharacterized protein</fullName>
    </submittedName>
</protein>
<dbReference type="Gene3D" id="1.25.40.10">
    <property type="entry name" value="Tetratricopeptide repeat domain"/>
    <property type="match status" value="1"/>
</dbReference>
<comment type="caution">
    <text evidence="4">The sequence shown here is derived from an EMBL/GenBank/DDBJ whole genome shotgun (WGS) entry which is preliminary data.</text>
</comment>
<dbReference type="InterPro" id="IPR011990">
    <property type="entry name" value="TPR-like_helical_dom_sf"/>
</dbReference>
<sequence length="149" mass="17520">MSYCHVELWSKVETCRKLNEEELLYFNKLIEIEPNNTFALKLRGDTYPKLRGKPYLLSETLGLQPNNYLTLLSRGETYLFSEKYDEALKDFNKSLEKEPDNASTLRLRGLRGETYQKLEREYNEALIDFNNLLEKGPNNIIALRLHVKN</sequence>
<dbReference type="InterPro" id="IPR019734">
    <property type="entry name" value="TPR_rpt"/>
</dbReference>
<keyword evidence="2 3" id="KW-0802">TPR repeat</keyword>
<name>A0A397HMA4_9GLOM</name>
<dbReference type="PANTHER" id="PTHR44858:SF1">
    <property type="entry name" value="UDP-N-ACETYLGLUCOSAMINE--PEPTIDE N-ACETYLGLUCOSAMINYLTRANSFERASE SPINDLY-RELATED"/>
    <property type="match status" value="1"/>
</dbReference>
<reference evidence="4 5" key="1">
    <citation type="submission" date="2018-08" db="EMBL/GenBank/DDBJ databases">
        <title>Genome and evolution of the arbuscular mycorrhizal fungus Diversispora epigaea (formerly Glomus versiforme) and its bacterial endosymbionts.</title>
        <authorList>
            <person name="Sun X."/>
            <person name="Fei Z."/>
            <person name="Harrison M."/>
        </authorList>
    </citation>
    <scope>NUCLEOTIDE SEQUENCE [LARGE SCALE GENOMIC DNA]</scope>
    <source>
        <strain evidence="4 5">IT104</strain>
    </source>
</reference>
<evidence type="ECO:0000256" key="2">
    <source>
        <dbReference type="ARBA" id="ARBA00022803"/>
    </source>
</evidence>
<dbReference type="SMART" id="SM00028">
    <property type="entry name" value="TPR"/>
    <property type="match status" value="2"/>
</dbReference>